<evidence type="ECO:0000256" key="1">
    <source>
        <dbReference type="ARBA" id="ARBA00004651"/>
    </source>
</evidence>
<evidence type="ECO:0000256" key="6">
    <source>
        <dbReference type="ARBA" id="ARBA00023136"/>
    </source>
</evidence>
<dbReference type="PANTHER" id="PTHR31272:SF4">
    <property type="entry name" value="CYTOCHROME C-TYPE BIOGENESIS PROTEIN HI_1454-RELATED"/>
    <property type="match status" value="1"/>
</dbReference>
<keyword evidence="10" id="KW-0560">Oxidoreductase</keyword>
<dbReference type="GO" id="GO:0004601">
    <property type="term" value="F:peroxidase activity"/>
    <property type="evidence" value="ECO:0007669"/>
    <property type="project" value="UniProtKB-KW"/>
</dbReference>
<dbReference type="InterPro" id="IPR051790">
    <property type="entry name" value="Cytochrome_c-biogenesis_DsbD"/>
</dbReference>
<dbReference type="HOGENOM" id="CLU_053225_1_0_9"/>
<dbReference type="PROSITE" id="PS51352">
    <property type="entry name" value="THIOREDOXIN_2"/>
    <property type="match status" value="1"/>
</dbReference>
<evidence type="ECO:0000256" key="2">
    <source>
        <dbReference type="ARBA" id="ARBA00006143"/>
    </source>
</evidence>
<dbReference type="InterPro" id="IPR036249">
    <property type="entry name" value="Thioredoxin-like_sf"/>
</dbReference>
<evidence type="ECO:0000256" key="7">
    <source>
        <dbReference type="SAM" id="MobiDB-lite"/>
    </source>
</evidence>
<feature type="transmembrane region" description="Helical" evidence="8">
    <location>
        <begin position="218"/>
        <end position="239"/>
    </location>
</feature>
<dbReference type="SUPFAM" id="SSF52833">
    <property type="entry name" value="Thioredoxin-like"/>
    <property type="match status" value="1"/>
</dbReference>
<evidence type="ECO:0000259" key="9">
    <source>
        <dbReference type="PROSITE" id="PS51352"/>
    </source>
</evidence>
<dbReference type="InterPro" id="IPR000866">
    <property type="entry name" value="AhpC/TSA"/>
</dbReference>
<comment type="caution">
    <text evidence="10">The sequence shown here is derived from an EMBL/GenBank/DDBJ whole genome shotgun (WGS) entry which is preliminary data.</text>
</comment>
<dbReference type="GO" id="GO:0017004">
    <property type="term" value="P:cytochrome complex assembly"/>
    <property type="evidence" value="ECO:0007669"/>
    <property type="project" value="InterPro"/>
</dbReference>
<reference evidence="10 11" key="1">
    <citation type="submission" date="2009-01" db="EMBL/GenBank/DDBJ databases">
        <authorList>
            <person name="Fulton L."/>
            <person name="Clifton S."/>
            <person name="Fulton B."/>
            <person name="Xu J."/>
            <person name="Minx P."/>
            <person name="Pepin K.H."/>
            <person name="Johnson M."/>
            <person name="Bhonagiri V."/>
            <person name="Nash W.E."/>
            <person name="Mardis E.R."/>
            <person name="Wilson R.K."/>
        </authorList>
    </citation>
    <scope>NUCLEOTIDE SEQUENCE [LARGE SCALE GENOMIC DNA]</scope>
    <source>
        <strain evidence="10 11">DSM 15981</strain>
    </source>
</reference>
<proteinExistence type="inferred from homology"/>
<dbReference type="InterPro" id="IPR013766">
    <property type="entry name" value="Thioredoxin_domain"/>
</dbReference>
<dbReference type="InterPro" id="IPR017937">
    <property type="entry name" value="Thioredoxin_CS"/>
</dbReference>
<reference evidence="10 11" key="2">
    <citation type="submission" date="2009-02" db="EMBL/GenBank/DDBJ databases">
        <title>Draft genome sequence of Clostridium asparagiforme (DSM 15981).</title>
        <authorList>
            <person name="Sudarsanam P."/>
            <person name="Ley R."/>
            <person name="Guruge J."/>
            <person name="Turnbaugh P.J."/>
            <person name="Mahowald M."/>
            <person name="Liep D."/>
            <person name="Gordon J."/>
        </authorList>
    </citation>
    <scope>NUCLEOTIDE SEQUENCE [LARGE SCALE GENOMIC DNA]</scope>
    <source>
        <strain evidence="10 11">DSM 15981</strain>
    </source>
</reference>
<feature type="domain" description="Thioredoxin" evidence="9">
    <location>
        <begin position="331"/>
        <end position="481"/>
    </location>
</feature>
<feature type="transmembrane region" description="Helical" evidence="8">
    <location>
        <begin position="99"/>
        <end position="122"/>
    </location>
</feature>
<feature type="transmembrane region" description="Helical" evidence="8">
    <location>
        <begin position="64"/>
        <end position="87"/>
    </location>
</feature>
<feature type="transmembrane region" description="Helical" evidence="8">
    <location>
        <begin position="20"/>
        <end position="43"/>
    </location>
</feature>
<feature type="region of interest" description="Disordered" evidence="7">
    <location>
        <begin position="253"/>
        <end position="328"/>
    </location>
</feature>
<gene>
    <name evidence="10" type="ORF">CLOSTASPAR_00612</name>
</gene>
<dbReference type="EMBL" id="ACCJ01000029">
    <property type="protein sequence ID" value="EEG57278.1"/>
    <property type="molecule type" value="Genomic_DNA"/>
</dbReference>
<dbReference type="Pfam" id="PF02683">
    <property type="entry name" value="DsbD_TM"/>
    <property type="match status" value="1"/>
</dbReference>
<sequence>MMRGEFMGFSIGTGVPVITVFIQGLLSFFSPCVLPLVPLYISYLAGGAKTVDENGRVTYPRRRVMVNTLFFVLGISFTFFVLGFGFSALGRFFSNNRTWFARISGMIMVLFGLYQLGALGHSGAIEREHRLPFNLSRFTMNPVITLLLGFTFSFAWTPCVGPTLGSVLLMVSSAGQKAHGLWLIGVYTLGFVIPFLAVGLFTGSVLDFFRNHQSVVRYTVKIGGVLLILMGLMTFTGYMNGITSYLSSFGGAGTPQTQQTAPQTPGGGQHSDESGLAAGDTGTEGDKSGQASGETGAEGGENGSATGETAAQPGGGADQADAAQETTAAEEPDVLPAFDFTLTDQYGSSHTLSDYKGKTVFLNFWATWCPPCKREMPEIQALYERYGENEGDLIVLGVANPKTEEHPGNSDETQDVVEKFLKDNGYTFPVVMDLTGDTFSQYMISAFPTTFMIDKDGNVFGYASGSLSGDMMESIVQQTMTGIRQQ</sequence>
<keyword evidence="11" id="KW-1185">Reference proteome</keyword>
<organism evidence="10 11">
    <name type="scientific">[Clostridium] asparagiforme DSM 15981</name>
    <dbReference type="NCBI Taxonomy" id="518636"/>
    <lineage>
        <taxon>Bacteria</taxon>
        <taxon>Bacillati</taxon>
        <taxon>Bacillota</taxon>
        <taxon>Clostridia</taxon>
        <taxon>Lachnospirales</taxon>
        <taxon>Lachnospiraceae</taxon>
        <taxon>Enterocloster</taxon>
    </lineage>
</organism>
<evidence type="ECO:0000256" key="8">
    <source>
        <dbReference type="SAM" id="Phobius"/>
    </source>
</evidence>
<evidence type="ECO:0000313" key="10">
    <source>
        <dbReference type="EMBL" id="EEG57278.1"/>
    </source>
</evidence>
<feature type="transmembrane region" description="Helical" evidence="8">
    <location>
        <begin position="143"/>
        <end position="169"/>
    </location>
</feature>
<name>C0CUG3_9FIRM</name>
<evidence type="ECO:0000256" key="5">
    <source>
        <dbReference type="ARBA" id="ARBA00022989"/>
    </source>
</evidence>
<protein>
    <submittedName>
        <fullName evidence="10">Antioxidant, AhpC/TSA family</fullName>
        <ecNumber evidence="10">1.11.1.15</ecNumber>
    </submittedName>
</protein>
<dbReference type="InterPro" id="IPR003834">
    <property type="entry name" value="Cyt_c_assmbl_TM_dom"/>
</dbReference>
<keyword evidence="6 8" id="KW-0472">Membrane</keyword>
<keyword evidence="4 8" id="KW-0812">Transmembrane</keyword>
<accession>C0CUG3</accession>
<evidence type="ECO:0000256" key="3">
    <source>
        <dbReference type="ARBA" id="ARBA00022475"/>
    </source>
</evidence>
<dbReference type="CDD" id="cd02966">
    <property type="entry name" value="TlpA_like_family"/>
    <property type="match status" value="1"/>
</dbReference>
<evidence type="ECO:0000256" key="4">
    <source>
        <dbReference type="ARBA" id="ARBA00022692"/>
    </source>
</evidence>
<keyword evidence="10" id="KW-0575">Peroxidase</keyword>
<dbReference type="Gene3D" id="3.40.30.10">
    <property type="entry name" value="Glutaredoxin"/>
    <property type="match status" value="1"/>
</dbReference>
<evidence type="ECO:0000313" key="11">
    <source>
        <dbReference type="Proteomes" id="UP000004756"/>
    </source>
</evidence>
<dbReference type="Proteomes" id="UP000004756">
    <property type="component" value="Unassembled WGS sequence"/>
</dbReference>
<comment type="subcellular location">
    <subcellularLocation>
        <location evidence="1">Cell membrane</location>
        <topology evidence="1">Multi-pass membrane protein</topology>
    </subcellularLocation>
</comment>
<feature type="compositionally biased region" description="Low complexity" evidence="7">
    <location>
        <begin position="318"/>
        <end position="327"/>
    </location>
</feature>
<comment type="similarity">
    <text evidence="2">Belongs to the DsbD family.</text>
</comment>
<feature type="transmembrane region" description="Helical" evidence="8">
    <location>
        <begin position="181"/>
        <end position="206"/>
    </location>
</feature>
<feature type="compositionally biased region" description="Low complexity" evidence="7">
    <location>
        <begin position="254"/>
        <end position="264"/>
    </location>
</feature>
<keyword evidence="3" id="KW-1003">Cell membrane</keyword>
<dbReference type="PANTHER" id="PTHR31272">
    <property type="entry name" value="CYTOCHROME C-TYPE BIOGENESIS PROTEIN HI_1454-RELATED"/>
    <property type="match status" value="1"/>
</dbReference>
<dbReference type="GO" id="GO:0005886">
    <property type="term" value="C:plasma membrane"/>
    <property type="evidence" value="ECO:0007669"/>
    <property type="project" value="UniProtKB-SubCell"/>
</dbReference>
<dbReference type="Pfam" id="PF00578">
    <property type="entry name" value="AhpC-TSA"/>
    <property type="match status" value="1"/>
</dbReference>
<dbReference type="EC" id="1.11.1.15" evidence="10"/>
<dbReference type="AlphaFoldDB" id="C0CUG3"/>
<keyword evidence="5 8" id="KW-1133">Transmembrane helix</keyword>
<dbReference type="PROSITE" id="PS00194">
    <property type="entry name" value="THIOREDOXIN_1"/>
    <property type="match status" value="1"/>
</dbReference>